<gene>
    <name evidence="3" type="ORF">HanXRQr2_Chr10g0435471</name>
</gene>
<feature type="compositionally biased region" description="Low complexity" evidence="1">
    <location>
        <begin position="289"/>
        <end position="304"/>
    </location>
</feature>
<protein>
    <submittedName>
        <fullName evidence="3">Uncharacterized protein</fullName>
    </submittedName>
</protein>
<dbReference type="AlphaFoldDB" id="A0A9K3HXF9"/>
<evidence type="ECO:0000313" key="4">
    <source>
        <dbReference type="Proteomes" id="UP000215914"/>
    </source>
</evidence>
<dbReference type="Proteomes" id="UP000215914">
    <property type="component" value="Unassembled WGS sequence"/>
</dbReference>
<keyword evidence="4" id="KW-1185">Reference proteome</keyword>
<feature type="region of interest" description="Disordered" evidence="1">
    <location>
        <begin position="277"/>
        <end position="304"/>
    </location>
</feature>
<evidence type="ECO:0000256" key="2">
    <source>
        <dbReference type="SAM" id="Phobius"/>
    </source>
</evidence>
<dbReference type="EMBL" id="MNCJ02000325">
    <property type="protein sequence ID" value="KAF5786001.1"/>
    <property type="molecule type" value="Genomic_DNA"/>
</dbReference>
<sequence length="304" mass="32755">MSAFAYLYRVIVVNICAYAMIIMLQVHMSSLESGLSEEHDPMVVTSDDEIAQEPGVFTSDTESDPEMISEDEDDFHPFALPDFGDDITYADDILIDDVFALPIPVHEHLIIGHRDGEVLVAPLPIDVVPLAAGDREVDDVIVLDVPPTVVPFIDISSDSSVYSVADSFESVTSSACRLRDSAFMLLINDDAMSAAPSSPIRAPTPPHVPGHVPDPDPVSFGLPFVAPLIPEPVSAPFNLPPVVPLIPQPPPVDVVPPHFVSDEHRTDLPIVFLQEIPAPRPGEGTSGQPPSFDPFASADFPPFS</sequence>
<evidence type="ECO:0000313" key="3">
    <source>
        <dbReference type="EMBL" id="KAF5786001.1"/>
    </source>
</evidence>
<accession>A0A9K3HXF9</accession>
<keyword evidence="2" id="KW-0812">Transmembrane</keyword>
<reference evidence="3" key="2">
    <citation type="submission" date="2020-06" db="EMBL/GenBank/DDBJ databases">
        <title>Helianthus annuus Genome sequencing and assembly Release 2.</title>
        <authorList>
            <person name="Gouzy J."/>
            <person name="Langlade N."/>
            <person name="Munos S."/>
        </authorList>
    </citation>
    <scope>NUCLEOTIDE SEQUENCE</scope>
    <source>
        <tissue evidence="3">Leaves</tissue>
    </source>
</reference>
<comment type="caution">
    <text evidence="3">The sequence shown here is derived from an EMBL/GenBank/DDBJ whole genome shotgun (WGS) entry which is preliminary data.</text>
</comment>
<reference evidence="3" key="1">
    <citation type="journal article" date="2017" name="Nature">
        <title>The sunflower genome provides insights into oil metabolism, flowering and Asterid evolution.</title>
        <authorList>
            <person name="Badouin H."/>
            <person name="Gouzy J."/>
            <person name="Grassa C.J."/>
            <person name="Murat F."/>
            <person name="Staton S.E."/>
            <person name="Cottret L."/>
            <person name="Lelandais-Briere C."/>
            <person name="Owens G.L."/>
            <person name="Carrere S."/>
            <person name="Mayjonade B."/>
            <person name="Legrand L."/>
            <person name="Gill N."/>
            <person name="Kane N.C."/>
            <person name="Bowers J.E."/>
            <person name="Hubner S."/>
            <person name="Bellec A."/>
            <person name="Berard A."/>
            <person name="Berges H."/>
            <person name="Blanchet N."/>
            <person name="Boniface M.C."/>
            <person name="Brunel D."/>
            <person name="Catrice O."/>
            <person name="Chaidir N."/>
            <person name="Claudel C."/>
            <person name="Donnadieu C."/>
            <person name="Faraut T."/>
            <person name="Fievet G."/>
            <person name="Helmstetter N."/>
            <person name="King M."/>
            <person name="Knapp S.J."/>
            <person name="Lai Z."/>
            <person name="Le Paslier M.C."/>
            <person name="Lippi Y."/>
            <person name="Lorenzon L."/>
            <person name="Mandel J.R."/>
            <person name="Marage G."/>
            <person name="Marchand G."/>
            <person name="Marquand E."/>
            <person name="Bret-Mestries E."/>
            <person name="Morien E."/>
            <person name="Nambeesan S."/>
            <person name="Nguyen T."/>
            <person name="Pegot-Espagnet P."/>
            <person name="Pouilly N."/>
            <person name="Raftis F."/>
            <person name="Sallet E."/>
            <person name="Schiex T."/>
            <person name="Thomas J."/>
            <person name="Vandecasteele C."/>
            <person name="Vares D."/>
            <person name="Vear F."/>
            <person name="Vautrin S."/>
            <person name="Crespi M."/>
            <person name="Mangin B."/>
            <person name="Burke J.M."/>
            <person name="Salse J."/>
            <person name="Munos S."/>
            <person name="Vincourt P."/>
            <person name="Rieseberg L.H."/>
            <person name="Langlade N.B."/>
        </authorList>
    </citation>
    <scope>NUCLEOTIDE SEQUENCE</scope>
    <source>
        <tissue evidence="3">Leaves</tissue>
    </source>
</reference>
<keyword evidence="2" id="KW-0472">Membrane</keyword>
<dbReference type="Gramene" id="mRNA:HanXRQr2_Chr10g0435471">
    <property type="protein sequence ID" value="mRNA:HanXRQr2_Chr10g0435471"/>
    <property type="gene ID" value="HanXRQr2_Chr10g0435471"/>
</dbReference>
<evidence type="ECO:0000256" key="1">
    <source>
        <dbReference type="SAM" id="MobiDB-lite"/>
    </source>
</evidence>
<organism evidence="3 4">
    <name type="scientific">Helianthus annuus</name>
    <name type="common">Common sunflower</name>
    <dbReference type="NCBI Taxonomy" id="4232"/>
    <lineage>
        <taxon>Eukaryota</taxon>
        <taxon>Viridiplantae</taxon>
        <taxon>Streptophyta</taxon>
        <taxon>Embryophyta</taxon>
        <taxon>Tracheophyta</taxon>
        <taxon>Spermatophyta</taxon>
        <taxon>Magnoliopsida</taxon>
        <taxon>eudicotyledons</taxon>
        <taxon>Gunneridae</taxon>
        <taxon>Pentapetalae</taxon>
        <taxon>asterids</taxon>
        <taxon>campanulids</taxon>
        <taxon>Asterales</taxon>
        <taxon>Asteraceae</taxon>
        <taxon>Asteroideae</taxon>
        <taxon>Heliantheae alliance</taxon>
        <taxon>Heliantheae</taxon>
        <taxon>Helianthus</taxon>
    </lineage>
</organism>
<proteinExistence type="predicted"/>
<name>A0A9K3HXF9_HELAN</name>
<feature type="transmembrane region" description="Helical" evidence="2">
    <location>
        <begin position="6"/>
        <end position="26"/>
    </location>
</feature>
<keyword evidence="2" id="KW-1133">Transmembrane helix</keyword>